<gene>
    <name evidence="7" type="ORF">E2L00_03245</name>
</gene>
<evidence type="ECO:0000313" key="7">
    <source>
        <dbReference type="EMBL" id="NIY46562.1"/>
    </source>
</evidence>
<dbReference type="Pfam" id="PF17287">
    <property type="entry name" value="POTRA_3"/>
    <property type="match status" value="1"/>
</dbReference>
<feature type="domain" description="Haemolysin activator HlyB C-terminal" evidence="4">
    <location>
        <begin position="215"/>
        <end position="529"/>
    </location>
</feature>
<protein>
    <submittedName>
        <fullName evidence="7">ShlB/FhaC/HecB family hemolysin secretion/activation protein</fullName>
    </submittedName>
</protein>
<dbReference type="InterPro" id="IPR005565">
    <property type="entry name" value="Hemolysn_activator_HlyB_C"/>
</dbReference>
<dbReference type="EMBL" id="SOYS01000001">
    <property type="protein sequence ID" value="NIY46562.1"/>
    <property type="molecule type" value="Genomic_DNA"/>
</dbReference>
<keyword evidence="1" id="KW-1134">Transmembrane beta strand</keyword>
<keyword evidence="2" id="KW-0812">Transmembrane</keyword>
<evidence type="ECO:0000259" key="4">
    <source>
        <dbReference type="Pfam" id="PF03865"/>
    </source>
</evidence>
<dbReference type="Gene3D" id="3.10.20.310">
    <property type="entry name" value="membrane protein fhac"/>
    <property type="match status" value="1"/>
</dbReference>
<evidence type="ECO:0000256" key="1">
    <source>
        <dbReference type="ARBA" id="ARBA00022452"/>
    </source>
</evidence>
<keyword evidence="1" id="KW-0472">Membrane</keyword>
<dbReference type="PIRSF" id="PIRSF029745">
    <property type="entry name" value="FhaC"/>
    <property type="match status" value="1"/>
</dbReference>
<sequence length="567" mass="64319">MVIFTRKTSAVPLIKTLFLFFLVFHLPQLKAQSVNQVINQVEQDKARQKSAEPQQSNFLSQRKAATKTTLSFPEEALCLDIAKVVIINTDEKFVADFLTDLTHQAQHKCLGDKGIQLLENAIQNELISRGYITTLIYLPRQHLSSGTLTFQLVPGKVGKIAHSPMSDGWSSLANNLPLRSGDILRLSDLEQGAANLQRIPESLAKIQLLPGSLDGESDIYVTHKQDKYWQFSGWMNDAGSRHTGRNQSGVTFYLYNPTSLNDIFYISLGRDLAFNNHNKGNQNTSIYYSIPWGYWWLDLYTSRSRYLQTLEGNWSQWKYRSHYEYSSVELNRMLSRTMNQQTSVGLQLFKGNSRFYLEDTELRVMQKENPGWKLALRHQHGFPAAATLTTIGFQNRLRWLGDGNTAEQKSGLISKQARIFTLDSQALVKVAAAGPNFSYAPHFNLQVSPDVLTTQNKFTLGNRWTVRGFDGEKSLIQNQGWYFSNDFNWTFPGTEQQLYLGLDIGRIIGASDSGDSGRTLTGSVIGLRGEKWRINYNLFAGTPLSRPDGFTTDDLNLGFSLQWNFRR</sequence>
<reference evidence="7 8" key="1">
    <citation type="journal article" date="2020" name="Microorganisms">
        <title>Polyphasic Characterisation of Cedecea colo sp. nov., a New Enteric Bacterium Isolated from the Koala Hindgut.</title>
        <authorList>
            <person name="Boath J.M."/>
            <person name="Dakhal S."/>
            <person name="Van T.T.H."/>
            <person name="Moore R.J."/>
            <person name="Dekiwadia C."/>
            <person name="Macreadie I.G."/>
        </authorList>
    </citation>
    <scope>NUCLEOTIDE SEQUENCE [LARGE SCALE GENOMIC DNA]</scope>
    <source>
        <strain evidence="7 8">ZA</strain>
    </source>
</reference>
<evidence type="ECO:0000259" key="6">
    <source>
        <dbReference type="Pfam" id="PF17287"/>
    </source>
</evidence>
<dbReference type="RefSeq" id="WP_167606886.1">
    <property type="nucleotide sequence ID" value="NZ_SOYS01000001.1"/>
</dbReference>
<accession>A0ABX0VHZ4</accession>
<keyword evidence="8" id="KW-1185">Reference proteome</keyword>
<dbReference type="InterPro" id="IPR013686">
    <property type="entry name" value="Polypept-transport_assoc_ShlB"/>
</dbReference>
<evidence type="ECO:0000256" key="3">
    <source>
        <dbReference type="ARBA" id="ARBA00023237"/>
    </source>
</evidence>
<feature type="domain" description="ShlB POTRA" evidence="6">
    <location>
        <begin position="170"/>
        <end position="210"/>
    </location>
</feature>
<dbReference type="Proteomes" id="UP000697927">
    <property type="component" value="Unassembled WGS sequence"/>
</dbReference>
<dbReference type="Gene3D" id="2.40.160.50">
    <property type="entry name" value="membrane protein fhac: a member of the omp85/tpsb transporter family"/>
    <property type="match status" value="1"/>
</dbReference>
<organism evidence="7 8">
    <name type="scientific">Cedecea colo</name>
    <dbReference type="NCBI Taxonomy" id="2552946"/>
    <lineage>
        <taxon>Bacteria</taxon>
        <taxon>Pseudomonadati</taxon>
        <taxon>Pseudomonadota</taxon>
        <taxon>Gammaproteobacteria</taxon>
        <taxon>Enterobacterales</taxon>
        <taxon>Enterobacteriaceae</taxon>
        <taxon>Cedecea</taxon>
    </lineage>
</organism>
<evidence type="ECO:0000313" key="8">
    <source>
        <dbReference type="Proteomes" id="UP000697927"/>
    </source>
</evidence>
<keyword evidence="3" id="KW-0998">Cell outer membrane</keyword>
<evidence type="ECO:0000259" key="5">
    <source>
        <dbReference type="Pfam" id="PF08479"/>
    </source>
</evidence>
<evidence type="ECO:0000256" key="2">
    <source>
        <dbReference type="ARBA" id="ARBA00022692"/>
    </source>
</evidence>
<dbReference type="Pfam" id="PF08479">
    <property type="entry name" value="POTRA_2"/>
    <property type="match status" value="1"/>
</dbReference>
<name>A0ABX0VHZ4_9ENTR</name>
<dbReference type="PANTHER" id="PTHR34597:SF3">
    <property type="entry name" value="OUTER MEMBRANE TRANSPORTER CDIB"/>
    <property type="match status" value="1"/>
</dbReference>
<proteinExistence type="predicted"/>
<feature type="domain" description="Polypeptide-transport-associated ShlB-type" evidence="5">
    <location>
        <begin position="93"/>
        <end position="155"/>
    </location>
</feature>
<comment type="caution">
    <text evidence="7">The sequence shown here is derived from an EMBL/GenBank/DDBJ whole genome shotgun (WGS) entry which is preliminary data.</text>
</comment>
<dbReference type="InterPro" id="IPR051544">
    <property type="entry name" value="TPS_OM_transporter"/>
</dbReference>
<dbReference type="Pfam" id="PF03865">
    <property type="entry name" value="ShlB"/>
    <property type="match status" value="1"/>
</dbReference>
<dbReference type="InterPro" id="IPR035251">
    <property type="entry name" value="ShlB_POTRA"/>
</dbReference>
<dbReference type="PANTHER" id="PTHR34597">
    <property type="entry name" value="SLR1661 PROTEIN"/>
    <property type="match status" value="1"/>
</dbReference>
<dbReference type="InterPro" id="IPR027282">
    <property type="entry name" value="TPS"/>
</dbReference>